<evidence type="ECO:0000256" key="6">
    <source>
        <dbReference type="ARBA" id="ARBA00023239"/>
    </source>
</evidence>
<organism evidence="14 15">
    <name type="scientific">Eutypa lata (strain UCR-EL1)</name>
    <name type="common">Grapevine dieback disease fungus</name>
    <name type="synonym">Eutypa armeniacae</name>
    <dbReference type="NCBI Taxonomy" id="1287681"/>
    <lineage>
        <taxon>Eukaryota</taxon>
        <taxon>Fungi</taxon>
        <taxon>Dikarya</taxon>
        <taxon>Ascomycota</taxon>
        <taxon>Pezizomycotina</taxon>
        <taxon>Sordariomycetes</taxon>
        <taxon>Xylariomycetidae</taxon>
        <taxon>Xylariales</taxon>
        <taxon>Diatrypaceae</taxon>
        <taxon>Eutypa</taxon>
    </lineage>
</organism>
<name>M7SQ16_EUTLA</name>
<dbReference type="PANTHER" id="PTHR21235:SF2">
    <property type="entry name" value="IMIDAZOLE GLYCEROL PHOSPHATE SYNTHASE HISHF"/>
    <property type="match status" value="1"/>
</dbReference>
<dbReference type="PANTHER" id="PTHR21235">
    <property type="entry name" value="IMIDAZOLE GLYCEROL PHOSPHATE SYNTHASE SUBUNIT HISF/H IGP SYNTHASE SUBUNIT HISF/H"/>
    <property type="match status" value="1"/>
</dbReference>
<feature type="active site" evidence="10">
    <location>
        <position position="394"/>
    </location>
</feature>
<dbReference type="CDD" id="cd01748">
    <property type="entry name" value="GATase1_IGP_Synthase"/>
    <property type="match status" value="1"/>
</dbReference>
<keyword evidence="5 9" id="KW-0368">Histidine biosynthesis</keyword>
<dbReference type="InterPro" id="IPR050064">
    <property type="entry name" value="IGPS_HisA/HisF"/>
</dbReference>
<dbReference type="EC" id="3.5.1.2" evidence="9"/>
<evidence type="ECO:0000256" key="3">
    <source>
        <dbReference type="ARBA" id="ARBA00022801"/>
    </source>
</evidence>
<feature type="active site" description="For GATase activity" evidence="10">
    <location>
        <position position="79"/>
    </location>
</feature>
<feature type="active site" description="For GATase activity" evidence="10">
    <location>
        <position position="188"/>
    </location>
</feature>
<feature type="region of interest" description="PRFAR binding" evidence="11">
    <location>
        <begin position="354"/>
        <end position="355"/>
    </location>
</feature>
<evidence type="ECO:0000256" key="8">
    <source>
        <dbReference type="ARBA" id="ARBA00049534"/>
    </source>
</evidence>
<dbReference type="GO" id="GO:0016829">
    <property type="term" value="F:lyase activity"/>
    <property type="evidence" value="ECO:0007669"/>
    <property type="project" value="UniProtKB-KW"/>
</dbReference>
<dbReference type="EMBL" id="KB706676">
    <property type="protein sequence ID" value="EMR66322.1"/>
    <property type="molecule type" value="Genomic_DNA"/>
</dbReference>
<evidence type="ECO:0000256" key="7">
    <source>
        <dbReference type="ARBA" id="ARBA00047838"/>
    </source>
</evidence>
<dbReference type="Gene3D" id="3.40.50.880">
    <property type="match status" value="1"/>
</dbReference>
<dbReference type="InterPro" id="IPR014640">
    <property type="entry name" value="IGPS_HisHF"/>
</dbReference>
<dbReference type="InterPro" id="IPR017926">
    <property type="entry name" value="GATASE"/>
</dbReference>
<feature type="active site" evidence="10">
    <location>
        <position position="232"/>
    </location>
</feature>
<dbReference type="SUPFAM" id="SSF51366">
    <property type="entry name" value="Ribulose-phoshate binding barrel"/>
    <property type="match status" value="1"/>
</dbReference>
<keyword evidence="6 9" id="KW-0456">Lyase</keyword>
<dbReference type="PROSITE" id="PS51273">
    <property type="entry name" value="GATASE_TYPE_1"/>
    <property type="match status" value="1"/>
</dbReference>
<keyword evidence="3 9" id="KW-0378">Hydrolase</keyword>
<dbReference type="Proteomes" id="UP000012174">
    <property type="component" value="Unassembled WGS sequence"/>
</dbReference>
<dbReference type="CDD" id="cd04731">
    <property type="entry name" value="HisF"/>
    <property type="match status" value="1"/>
</dbReference>
<comment type="similarity">
    <text evidence="12">Belongs to the HisA/HisF family.</text>
</comment>
<protein>
    <recommendedName>
        <fullName evidence="9">Imidazole glycerol phosphate synthase hisHF</fullName>
    </recommendedName>
    <domain>
        <recommendedName>
            <fullName evidence="9">Glutaminase</fullName>
            <ecNumber evidence="9">3.5.1.2</ecNumber>
        </recommendedName>
    </domain>
    <domain>
        <recommendedName>
            <fullName evidence="9">Cyclase</fullName>
        </recommendedName>
    </domain>
</protein>
<keyword evidence="15" id="KW-1185">Reference proteome</keyword>
<feature type="region of interest" description="PRFAR binding" evidence="11">
    <location>
        <begin position="392"/>
        <end position="394"/>
    </location>
</feature>
<dbReference type="SUPFAM" id="SSF52317">
    <property type="entry name" value="Class I glutamine amidotransferase-like"/>
    <property type="match status" value="1"/>
</dbReference>
<feature type="binding site" evidence="11">
    <location>
        <position position="473"/>
    </location>
    <ligand>
        <name>substrate</name>
    </ligand>
</feature>
<evidence type="ECO:0000256" key="9">
    <source>
        <dbReference type="PIRNR" id="PIRNR036936"/>
    </source>
</evidence>
<dbReference type="Gene3D" id="3.20.20.70">
    <property type="entry name" value="Aldolase class I"/>
    <property type="match status" value="1"/>
</dbReference>
<dbReference type="Pfam" id="PF00117">
    <property type="entry name" value="GATase"/>
    <property type="match status" value="1"/>
</dbReference>
<dbReference type="OMA" id="GNYGHFV"/>
<evidence type="ECO:0000259" key="13">
    <source>
        <dbReference type="Pfam" id="PF00117"/>
    </source>
</evidence>
<comment type="catalytic activity">
    <reaction evidence="8 9">
        <text>L-glutamine + H2O = L-glutamate + NH4(+)</text>
        <dbReference type="Rhea" id="RHEA:15889"/>
        <dbReference type="ChEBI" id="CHEBI:15377"/>
        <dbReference type="ChEBI" id="CHEBI:28938"/>
        <dbReference type="ChEBI" id="CHEBI:29985"/>
        <dbReference type="ChEBI" id="CHEBI:58359"/>
        <dbReference type="EC" id="3.5.1.2"/>
    </reaction>
</comment>
<keyword evidence="4 9" id="KW-0315">Glutamine amidotransferase</keyword>
<dbReference type="InterPro" id="IPR029062">
    <property type="entry name" value="Class_I_gatase-like"/>
</dbReference>
<dbReference type="InterPro" id="IPR010139">
    <property type="entry name" value="Imidazole-glycPsynth_HisH"/>
</dbReference>
<dbReference type="GO" id="GO:0004359">
    <property type="term" value="F:glutaminase activity"/>
    <property type="evidence" value="ECO:0007669"/>
    <property type="project" value="UniProtKB-EC"/>
</dbReference>
<dbReference type="GO" id="GO:0000107">
    <property type="term" value="F:imidazoleglycerol-phosphate synthase activity"/>
    <property type="evidence" value="ECO:0007669"/>
    <property type="project" value="UniProtKB-UniRule"/>
</dbReference>
<feature type="region of interest" description="PRFAR binding" evidence="11">
    <location>
        <begin position="504"/>
        <end position="505"/>
    </location>
</feature>
<evidence type="ECO:0000256" key="1">
    <source>
        <dbReference type="ARBA" id="ARBA00005091"/>
    </source>
</evidence>
<dbReference type="KEGG" id="ela:UCREL1_6713"/>
<comment type="catalytic activity">
    <reaction evidence="7 9">
        <text>5-[(5-phospho-1-deoxy-D-ribulos-1-ylimino)methylamino]-1-(5-phospho-beta-D-ribosyl)imidazole-4-carboxamide + L-glutamine = D-erythro-1-(imidazol-4-yl)glycerol 3-phosphate + 5-amino-1-(5-phospho-beta-D-ribosyl)imidazole-4-carboxamide + L-glutamate + H(+)</text>
        <dbReference type="Rhea" id="RHEA:24793"/>
        <dbReference type="ChEBI" id="CHEBI:15378"/>
        <dbReference type="ChEBI" id="CHEBI:29985"/>
        <dbReference type="ChEBI" id="CHEBI:58278"/>
        <dbReference type="ChEBI" id="CHEBI:58359"/>
        <dbReference type="ChEBI" id="CHEBI:58475"/>
        <dbReference type="ChEBI" id="CHEBI:58525"/>
        <dbReference type="EC" id="4.3.2.10"/>
    </reaction>
</comment>
<evidence type="ECO:0000313" key="15">
    <source>
        <dbReference type="Proteomes" id="UP000012174"/>
    </source>
</evidence>
<gene>
    <name evidence="14" type="ORF">UCREL1_6713</name>
</gene>
<feature type="active site" description="For GATase activity" evidence="10">
    <location>
        <position position="186"/>
    </location>
</feature>
<evidence type="ECO:0000313" key="14">
    <source>
        <dbReference type="EMBL" id="EMR66322.1"/>
    </source>
</evidence>
<evidence type="ECO:0000256" key="12">
    <source>
        <dbReference type="RuleBase" id="RU003657"/>
    </source>
</evidence>
<accession>M7SQ16</accession>
<feature type="region of interest" description="PRFAR binding" evidence="11">
    <location>
        <begin position="478"/>
        <end position="479"/>
    </location>
</feature>
<dbReference type="HAMAP" id="MF_00278">
    <property type="entry name" value="HisH"/>
    <property type="match status" value="1"/>
</dbReference>
<feature type="binding site" evidence="11">
    <location>
        <position position="321"/>
    </location>
    <ligand>
        <name>substrate</name>
    </ligand>
</feature>
<dbReference type="STRING" id="1287681.M7SQ16"/>
<feature type="domain" description="Glutamine amidotransferase" evidence="13">
    <location>
        <begin position="6"/>
        <end position="201"/>
    </location>
</feature>
<dbReference type="GO" id="GO:0000105">
    <property type="term" value="P:L-histidine biosynthetic process"/>
    <property type="evidence" value="ECO:0007669"/>
    <property type="project" value="UniProtKB-UniRule"/>
</dbReference>
<dbReference type="InterPro" id="IPR011060">
    <property type="entry name" value="RibuloseP-bd_barrel"/>
</dbReference>
<feature type="region of interest" description="PRFAR binding" evidence="11">
    <location>
        <begin position="528"/>
        <end position="529"/>
    </location>
</feature>
<dbReference type="UniPathway" id="UPA00031">
    <property type="reaction ID" value="UER00010"/>
</dbReference>
<dbReference type="HOGENOM" id="CLU_037550_0_0_1"/>
<dbReference type="InterPro" id="IPR013785">
    <property type="entry name" value="Aldolase_TIM"/>
</dbReference>
<comment type="similarity">
    <text evidence="9">In the C-terminal section; belongs to the HisA/HisF family.</text>
</comment>
<evidence type="ECO:0000256" key="4">
    <source>
        <dbReference type="ARBA" id="ARBA00022962"/>
    </source>
</evidence>
<dbReference type="PIRSF" id="PIRSF036936">
    <property type="entry name" value="IGPS_HisHF"/>
    <property type="match status" value="1"/>
</dbReference>
<dbReference type="AlphaFoldDB" id="M7SQ16"/>
<evidence type="ECO:0000256" key="11">
    <source>
        <dbReference type="PIRSR" id="PIRSR036936-2"/>
    </source>
</evidence>
<dbReference type="OrthoDB" id="10254903at2759"/>
<dbReference type="InterPro" id="IPR006062">
    <property type="entry name" value="His_biosynth"/>
</dbReference>
<dbReference type="InterPro" id="IPR004651">
    <property type="entry name" value="HisF"/>
</dbReference>
<dbReference type="eggNOG" id="KOG0623">
    <property type="taxonomic scope" value="Eukaryota"/>
</dbReference>
<keyword evidence="9" id="KW-0511">Multifunctional enzyme</keyword>
<keyword evidence="2 9" id="KW-0028">Amino-acid biosynthesis</keyword>
<dbReference type="Pfam" id="PF00977">
    <property type="entry name" value="His_biosynth"/>
    <property type="match status" value="2"/>
</dbReference>
<proteinExistence type="inferred from homology"/>
<comment type="pathway">
    <text evidence="1 9">Amino-acid biosynthesis; L-histidine biosynthesis; L-histidine from 5-phospho-alpha-D-ribose 1-diphosphate: step 5/9.</text>
</comment>
<dbReference type="FunFam" id="3.40.50.880:FF:000039">
    <property type="entry name" value="Imidazole glycerol phosphate synthase hisHF"/>
    <property type="match status" value="1"/>
</dbReference>
<comment type="function">
    <text evidence="9">IGPS catalyzes the conversion of PRFAR and glutamine to IGP, AICAR and glutamate. The glutaminase domain produces the ammonia necessary for the cyclase domain to produce IGP and AICAR from PRFAR. The ammonia is channeled to the active site of the cyclase domain.</text>
</comment>
<dbReference type="NCBIfam" id="TIGR01855">
    <property type="entry name" value="IMP_synth_hisH"/>
    <property type="match status" value="1"/>
</dbReference>
<reference evidence="15" key="1">
    <citation type="journal article" date="2013" name="Genome Announc.">
        <title>Draft genome sequence of the grapevine dieback fungus Eutypa lata UCR-EL1.</title>
        <authorList>
            <person name="Blanco-Ulate B."/>
            <person name="Rolshausen P.E."/>
            <person name="Cantu D."/>
        </authorList>
    </citation>
    <scope>NUCLEOTIDE SEQUENCE [LARGE SCALE GENOMIC DNA]</scope>
    <source>
        <strain evidence="15">UCR-EL1</strain>
    </source>
</reference>
<evidence type="ECO:0000256" key="5">
    <source>
        <dbReference type="ARBA" id="ARBA00023102"/>
    </source>
</evidence>
<evidence type="ECO:0000256" key="10">
    <source>
        <dbReference type="PIRSR" id="PIRSR036936-1"/>
    </source>
</evidence>
<evidence type="ECO:0000256" key="2">
    <source>
        <dbReference type="ARBA" id="ARBA00022605"/>
    </source>
</evidence>
<sequence length="559" mass="60207">MSKVYLLDYGAGNWQSLVNAIEKLGYSIEKIKKPDDIAKADKLILPGVGHFKHCLSKLEEFMPAIRKHIESGKPFMGICVGMQAVFAGSSEDPSQPGFGLIQGKLERFDDTHKSVPHIGWNSANTSSKSFYDLRPESKYYYVHSYMYPYTPGELEGQGWTVATGIYGEETFVGAAAKGNIVVTQFHPEKSGAAGLRLLRSFLTGAGQKTLGQTAHGPAPTGGLTRRIIACLDVQADLARGVPIVTKGKGYDVRDDGDDAGNIRNLGDPVELAQRYYEQGADEVTFLNIKAFQVSPLGDQPMVQMIRDAARTVFVPLTIGGGIKDSVATDGRSRVPALVIADKYFEAGADKVSIGSDAVDAAREYYGSGGKLSGTTSIEQIADRYGRQAVVISIDPKRVYVANANDNATTTGHHHTIRTKFPGPNGEEHCWYACTTQGGRSWENAKDYPRKPTVDVVELARAVEAMGAGEILLNCIDRDGRNSGFDLELIAQVKGAVRIPVIASSGAGCPAHFAEVFEQETPADAALGAGIFHRGEYTVGQVKEHLVGRGHEVRVVEGGL</sequence>
<feature type="binding site" description="covalent" evidence="11">
    <location>
        <position position="79"/>
    </location>
    <ligand>
        <name>L-glutamine</name>
        <dbReference type="ChEBI" id="CHEBI:58359"/>
    </ligand>
</feature>